<dbReference type="AlphaFoldDB" id="A0AAD8AGJ9"/>
<keyword evidence="1" id="KW-1133">Transmembrane helix</keyword>
<reference evidence="2" key="2">
    <citation type="submission" date="2023-05" db="EMBL/GenBank/DDBJ databases">
        <authorList>
            <person name="Fouks B."/>
        </authorList>
    </citation>
    <scope>NUCLEOTIDE SEQUENCE</scope>
    <source>
        <strain evidence="2">Stay&amp;Tobe</strain>
        <tissue evidence="2">Testes</tissue>
    </source>
</reference>
<feature type="transmembrane region" description="Helical" evidence="1">
    <location>
        <begin position="108"/>
        <end position="129"/>
    </location>
</feature>
<feature type="transmembrane region" description="Helical" evidence="1">
    <location>
        <begin position="12"/>
        <end position="30"/>
    </location>
</feature>
<evidence type="ECO:0000313" key="3">
    <source>
        <dbReference type="Proteomes" id="UP001233999"/>
    </source>
</evidence>
<accession>A0AAD8AGJ9</accession>
<organism evidence="2 3">
    <name type="scientific">Diploptera punctata</name>
    <name type="common">Pacific beetle cockroach</name>
    <dbReference type="NCBI Taxonomy" id="6984"/>
    <lineage>
        <taxon>Eukaryota</taxon>
        <taxon>Metazoa</taxon>
        <taxon>Ecdysozoa</taxon>
        <taxon>Arthropoda</taxon>
        <taxon>Hexapoda</taxon>
        <taxon>Insecta</taxon>
        <taxon>Pterygota</taxon>
        <taxon>Neoptera</taxon>
        <taxon>Polyneoptera</taxon>
        <taxon>Dictyoptera</taxon>
        <taxon>Blattodea</taxon>
        <taxon>Blaberoidea</taxon>
        <taxon>Blaberidae</taxon>
        <taxon>Diplopterinae</taxon>
        <taxon>Diploptera</taxon>
    </lineage>
</organism>
<dbReference type="Proteomes" id="UP001233999">
    <property type="component" value="Unassembled WGS sequence"/>
</dbReference>
<gene>
    <name evidence="2" type="ORF">L9F63_010671</name>
</gene>
<sequence>NYYGWDGNAEETPPPCSLMLLILLLFIFLYTTRFLSNLYKLNKSHEFYNHIALFDVCNFTMFTVSLIHFFTFISGFASYFSPSCILRANEKANQISLFTRFESNRKCVGLRAILFSFLIYLLEEGYFLWNDKRLPGPLSPAPVENVIYRTNTSYDLAYLYYSILQIL</sequence>
<protein>
    <submittedName>
        <fullName evidence="2">Uncharacterized protein</fullName>
    </submittedName>
</protein>
<reference evidence="2" key="1">
    <citation type="journal article" date="2023" name="IScience">
        <title>Live-bearing cockroach genome reveals convergent evolutionary mechanisms linked to viviparity in insects and beyond.</title>
        <authorList>
            <person name="Fouks B."/>
            <person name="Harrison M.C."/>
            <person name="Mikhailova A.A."/>
            <person name="Marchal E."/>
            <person name="English S."/>
            <person name="Carruthers M."/>
            <person name="Jennings E.C."/>
            <person name="Chiamaka E.L."/>
            <person name="Frigard R.A."/>
            <person name="Pippel M."/>
            <person name="Attardo G.M."/>
            <person name="Benoit J.B."/>
            <person name="Bornberg-Bauer E."/>
            <person name="Tobe S.S."/>
        </authorList>
    </citation>
    <scope>NUCLEOTIDE SEQUENCE</scope>
    <source>
        <strain evidence="2">Stay&amp;Tobe</strain>
    </source>
</reference>
<comment type="caution">
    <text evidence="2">The sequence shown here is derived from an EMBL/GenBank/DDBJ whole genome shotgun (WGS) entry which is preliminary data.</text>
</comment>
<evidence type="ECO:0000313" key="2">
    <source>
        <dbReference type="EMBL" id="KAJ9598656.1"/>
    </source>
</evidence>
<proteinExistence type="predicted"/>
<feature type="non-terminal residue" evidence="2">
    <location>
        <position position="167"/>
    </location>
</feature>
<feature type="non-terminal residue" evidence="2">
    <location>
        <position position="1"/>
    </location>
</feature>
<dbReference type="EMBL" id="JASPKZ010001200">
    <property type="protein sequence ID" value="KAJ9598656.1"/>
    <property type="molecule type" value="Genomic_DNA"/>
</dbReference>
<keyword evidence="3" id="KW-1185">Reference proteome</keyword>
<keyword evidence="1" id="KW-0812">Transmembrane</keyword>
<name>A0AAD8AGJ9_DIPPU</name>
<keyword evidence="1" id="KW-0472">Membrane</keyword>
<evidence type="ECO:0000256" key="1">
    <source>
        <dbReference type="SAM" id="Phobius"/>
    </source>
</evidence>